<evidence type="ECO:0000313" key="9">
    <source>
        <dbReference type="EMBL" id="EHL13849.1"/>
    </source>
</evidence>
<feature type="binding site" evidence="6">
    <location>
        <position position="233"/>
    </location>
    <ligand>
        <name>a divalent metal cation</name>
        <dbReference type="ChEBI" id="CHEBI:60240"/>
        <label>1</label>
    </ligand>
</feature>
<keyword evidence="3 6" id="KW-0645">Protease</keyword>
<dbReference type="Proteomes" id="UP000018461">
    <property type="component" value="Unassembled WGS sequence"/>
</dbReference>
<feature type="binding site" evidence="6">
    <location>
        <position position="95"/>
    </location>
    <ligand>
        <name>a divalent metal cation</name>
        <dbReference type="ChEBI" id="CHEBI:60240"/>
        <label>1</label>
    </ligand>
</feature>
<name>G9WKK7_9FIRM</name>
<dbReference type="InterPro" id="IPR000994">
    <property type="entry name" value="Pept_M24"/>
</dbReference>
<dbReference type="NCBIfam" id="TIGR00500">
    <property type="entry name" value="met_pdase_I"/>
    <property type="match status" value="1"/>
</dbReference>
<evidence type="ECO:0000256" key="5">
    <source>
        <dbReference type="ARBA" id="ARBA00022801"/>
    </source>
</evidence>
<dbReference type="EMBL" id="AFZC02000002">
    <property type="protein sequence ID" value="EHL13849.1"/>
    <property type="molecule type" value="Genomic_DNA"/>
</dbReference>
<dbReference type="SUPFAM" id="SSF55920">
    <property type="entry name" value="Creatinase/aminopeptidase"/>
    <property type="match status" value="1"/>
</dbReference>
<dbReference type="PRINTS" id="PR00599">
    <property type="entry name" value="MAPEPTIDASE"/>
</dbReference>
<evidence type="ECO:0000256" key="7">
    <source>
        <dbReference type="RuleBase" id="RU003653"/>
    </source>
</evidence>
<keyword evidence="5 6" id="KW-0378">Hydrolase</keyword>
<evidence type="ECO:0000256" key="4">
    <source>
        <dbReference type="ARBA" id="ARBA00022723"/>
    </source>
</evidence>
<dbReference type="RefSeq" id="WP_009535749.1">
    <property type="nucleotide sequence ID" value="NZ_KE148312.1"/>
</dbReference>
<accession>G9WKK7</accession>
<proteinExistence type="inferred from homology"/>
<evidence type="ECO:0000256" key="6">
    <source>
        <dbReference type="HAMAP-Rule" id="MF_01974"/>
    </source>
</evidence>
<evidence type="ECO:0000256" key="1">
    <source>
        <dbReference type="ARBA" id="ARBA00002521"/>
    </source>
</evidence>
<comment type="subunit">
    <text evidence="6">Monomer.</text>
</comment>
<dbReference type="GO" id="GO:0006508">
    <property type="term" value="P:proteolysis"/>
    <property type="evidence" value="ECO:0007669"/>
    <property type="project" value="UniProtKB-KW"/>
</dbReference>
<dbReference type="EC" id="3.4.11.18" evidence="6 7"/>
<comment type="catalytic activity">
    <reaction evidence="6 7">
        <text>Release of N-terminal amino acids, preferentially methionine, from peptides and arylamides.</text>
        <dbReference type="EC" id="3.4.11.18"/>
    </reaction>
</comment>
<keyword evidence="2 6" id="KW-0031">Aminopeptidase</keyword>
<dbReference type="HOGENOM" id="CLU_015857_0_1_9"/>
<dbReference type="GO" id="GO:0005829">
    <property type="term" value="C:cytosol"/>
    <property type="evidence" value="ECO:0007669"/>
    <property type="project" value="TreeGrafter"/>
</dbReference>
<feature type="binding site" evidence="6">
    <location>
        <position position="202"/>
    </location>
    <ligand>
        <name>a divalent metal cation</name>
        <dbReference type="ChEBI" id="CHEBI:60240"/>
        <label>2</label>
        <note>catalytic</note>
    </ligand>
</feature>
<dbReference type="CDD" id="cd01086">
    <property type="entry name" value="MetAP1"/>
    <property type="match status" value="1"/>
</dbReference>
<feature type="binding site" evidence="6">
    <location>
        <position position="77"/>
    </location>
    <ligand>
        <name>substrate</name>
    </ligand>
</feature>
<feature type="binding site" evidence="6">
    <location>
        <position position="106"/>
    </location>
    <ligand>
        <name>a divalent metal cation</name>
        <dbReference type="ChEBI" id="CHEBI:60240"/>
        <label>1</label>
    </ligand>
</feature>
<feature type="domain" description="Peptidase M24" evidence="8">
    <location>
        <begin position="11"/>
        <end position="240"/>
    </location>
</feature>
<dbReference type="STRING" id="796943.HMPREF9625_01914"/>
<organism evidence="9 10">
    <name type="scientific">Oribacterium parvum ACB1</name>
    <dbReference type="NCBI Taxonomy" id="796943"/>
    <lineage>
        <taxon>Bacteria</taxon>
        <taxon>Bacillati</taxon>
        <taxon>Bacillota</taxon>
        <taxon>Clostridia</taxon>
        <taxon>Lachnospirales</taxon>
        <taxon>Lachnospiraceae</taxon>
        <taxon>Oribacterium</taxon>
    </lineage>
</organism>
<feature type="binding site" evidence="6">
    <location>
        <position position="169"/>
    </location>
    <ligand>
        <name>a divalent metal cation</name>
        <dbReference type="ChEBI" id="CHEBI:60240"/>
        <label>2</label>
        <note>catalytic</note>
    </ligand>
</feature>
<evidence type="ECO:0000313" key="10">
    <source>
        <dbReference type="Proteomes" id="UP000018461"/>
    </source>
</evidence>
<dbReference type="Gene3D" id="3.90.230.10">
    <property type="entry name" value="Creatinase/methionine aminopeptidase superfamily"/>
    <property type="match status" value="1"/>
</dbReference>
<feature type="binding site" evidence="6">
    <location>
        <position position="233"/>
    </location>
    <ligand>
        <name>a divalent metal cation</name>
        <dbReference type="ChEBI" id="CHEBI:60240"/>
        <label>2</label>
        <note>catalytic</note>
    </ligand>
</feature>
<evidence type="ECO:0000256" key="2">
    <source>
        <dbReference type="ARBA" id="ARBA00022438"/>
    </source>
</evidence>
<evidence type="ECO:0000259" key="8">
    <source>
        <dbReference type="Pfam" id="PF00557"/>
    </source>
</evidence>
<feature type="binding site" evidence="6">
    <location>
        <position position="106"/>
    </location>
    <ligand>
        <name>a divalent metal cation</name>
        <dbReference type="ChEBI" id="CHEBI:60240"/>
        <label>2</label>
        <note>catalytic</note>
    </ligand>
</feature>
<reference evidence="9" key="1">
    <citation type="submission" date="2011-08" db="EMBL/GenBank/DDBJ databases">
        <authorList>
            <consortium name="The Broad Institute Genome Sequencing Platform"/>
            <person name="Earl A."/>
            <person name="Ward D."/>
            <person name="Feldgarden M."/>
            <person name="Gevers D."/>
            <person name="Sizova M."/>
            <person name="Hazen A."/>
            <person name="Epstein S."/>
            <person name="Young S.K."/>
            <person name="Zeng Q."/>
            <person name="Gargeya S."/>
            <person name="Fitzgerald M."/>
            <person name="Haas B."/>
            <person name="Abouelleil A."/>
            <person name="Alvarado L."/>
            <person name="Arachchi H.M."/>
            <person name="Berlin A."/>
            <person name="Brown A."/>
            <person name="Chapman S.B."/>
            <person name="Chen Z."/>
            <person name="Dunbar C."/>
            <person name="Freedman E."/>
            <person name="Gearin G."/>
            <person name="Gellesch M."/>
            <person name="Goldberg J."/>
            <person name="Griggs A."/>
            <person name="Gujja S."/>
            <person name="Heiman D."/>
            <person name="Howarth C."/>
            <person name="Larson L."/>
            <person name="Lui A."/>
            <person name="MacDonald P.J.P."/>
            <person name="Montmayeur A."/>
            <person name="Murphy C."/>
            <person name="Neiman D."/>
            <person name="Pearson M."/>
            <person name="Priest M."/>
            <person name="Roberts A."/>
            <person name="Saif S."/>
            <person name="Shea T."/>
            <person name="Shenoy N."/>
            <person name="Sisk P."/>
            <person name="Stolte C."/>
            <person name="Sykes S."/>
            <person name="Wortman J."/>
            <person name="Nusbaum C."/>
            <person name="Birren B."/>
        </authorList>
    </citation>
    <scope>NUCLEOTIDE SEQUENCE</scope>
    <source>
        <strain evidence="9">ACB1</strain>
    </source>
</reference>
<dbReference type="Pfam" id="PF00557">
    <property type="entry name" value="Peptidase_M24"/>
    <property type="match status" value="1"/>
</dbReference>
<protein>
    <recommendedName>
        <fullName evidence="6 7">Methionine aminopeptidase</fullName>
        <shortName evidence="6">MAP</shortName>
        <shortName evidence="6">MetAP</shortName>
        <ecNumber evidence="6 7">3.4.11.18</ecNumber>
    </recommendedName>
    <alternativeName>
        <fullName evidence="6">Peptidase M</fullName>
    </alternativeName>
</protein>
<dbReference type="PANTHER" id="PTHR43330">
    <property type="entry name" value="METHIONINE AMINOPEPTIDASE"/>
    <property type="match status" value="1"/>
</dbReference>
<comment type="similarity">
    <text evidence="6">Belongs to the peptidase M24A family. Methionine aminopeptidase type 1 subfamily.</text>
</comment>
<dbReference type="GO" id="GO:0004239">
    <property type="term" value="F:initiator methionyl aminopeptidase activity"/>
    <property type="evidence" value="ECO:0007669"/>
    <property type="project" value="UniProtKB-UniRule"/>
</dbReference>
<gene>
    <name evidence="6" type="primary">map</name>
    <name evidence="9" type="ORF">HMPREF9625_01914</name>
</gene>
<dbReference type="AlphaFoldDB" id="G9WKK7"/>
<dbReference type="PANTHER" id="PTHR43330:SF27">
    <property type="entry name" value="METHIONINE AMINOPEPTIDASE"/>
    <property type="match status" value="1"/>
</dbReference>
<dbReference type="InterPro" id="IPR001714">
    <property type="entry name" value="Pept_M24_MAP"/>
</dbReference>
<comment type="function">
    <text evidence="1 6">Removes the N-terminal methionine from nascent proteins. The N-terminal methionine is often cleaved when the second residue in the primary sequence is small and uncharged (Met-Ala-, Cys, Gly, Pro, Ser, Thr, or Val). Requires deformylation of the N(alpha)-formylated initiator methionine before it can be hydrolyzed.</text>
</comment>
<dbReference type="PROSITE" id="PS00680">
    <property type="entry name" value="MAP_1"/>
    <property type="match status" value="1"/>
</dbReference>
<keyword evidence="4 6" id="KW-0479">Metal-binding</keyword>
<comment type="cofactor">
    <cofactor evidence="6">
        <name>Co(2+)</name>
        <dbReference type="ChEBI" id="CHEBI:48828"/>
    </cofactor>
    <cofactor evidence="6">
        <name>Zn(2+)</name>
        <dbReference type="ChEBI" id="CHEBI:29105"/>
    </cofactor>
    <cofactor evidence="6">
        <name>Mn(2+)</name>
        <dbReference type="ChEBI" id="CHEBI:29035"/>
    </cofactor>
    <cofactor evidence="6">
        <name>Fe(2+)</name>
        <dbReference type="ChEBI" id="CHEBI:29033"/>
    </cofactor>
    <text evidence="6">Binds 2 divalent metal cations per subunit. Has a high-affinity and a low affinity metal-binding site. The true nature of the physiological cofactor is under debate. The enzyme is active with cobalt, zinc, manganese or divalent iron ions. Most likely, methionine aminopeptidases function as mononuclear Fe(2+)-metalloproteases under physiological conditions, and the catalytically relevant metal-binding site has been assigned to the histidine-containing high-affinity site.</text>
</comment>
<dbReference type="GO" id="GO:0046872">
    <property type="term" value="F:metal ion binding"/>
    <property type="evidence" value="ECO:0007669"/>
    <property type="project" value="UniProtKB-UniRule"/>
</dbReference>
<reference evidence="9" key="2">
    <citation type="submission" date="2013-03" db="EMBL/GenBank/DDBJ databases">
        <title>The Genome Sequence of Oribacterium sp. ACB1.</title>
        <authorList>
            <consortium name="The Broad Institute Genomics Platform"/>
            <consortium name="The Broad Institute Genome Sequencing Center for Infectious Disease"/>
            <person name="Earl A."/>
            <person name="Ward D."/>
            <person name="Feldgarden M."/>
            <person name="Gevers D."/>
            <person name="Sizova M."/>
            <person name="Hazen A."/>
            <person name="Epstein S."/>
            <person name="Walker B."/>
            <person name="Young S."/>
            <person name="Zeng Q."/>
            <person name="Gargeya S."/>
            <person name="Fitzgerald M."/>
            <person name="Haas B."/>
            <person name="Abouelleil A."/>
            <person name="Allen A.W."/>
            <person name="Alvarado L."/>
            <person name="Arachchi H.M."/>
            <person name="Berlin A.M."/>
            <person name="Chapman S.B."/>
            <person name="Gainer-Dewar J."/>
            <person name="Goldberg J."/>
            <person name="Griggs A."/>
            <person name="Gujja S."/>
            <person name="Hansen M."/>
            <person name="Howarth C."/>
            <person name="Imamovic A."/>
            <person name="Ireland A."/>
            <person name="Larimer J."/>
            <person name="McCowan C."/>
            <person name="Murphy C."/>
            <person name="Pearson M."/>
            <person name="Poon T.W."/>
            <person name="Priest M."/>
            <person name="Roberts A."/>
            <person name="Saif S."/>
            <person name="Shea T."/>
            <person name="Sisk P."/>
            <person name="Sykes S."/>
            <person name="Wortman J."/>
            <person name="Nusbaum C."/>
            <person name="Birren B."/>
        </authorList>
    </citation>
    <scope>NUCLEOTIDE SEQUENCE [LARGE SCALE GENOMIC DNA]</scope>
    <source>
        <strain evidence="9">ACB1</strain>
    </source>
</reference>
<dbReference type="PATRIC" id="fig|796943.3.peg.267"/>
<keyword evidence="10" id="KW-1185">Reference proteome</keyword>
<sequence>MIEIKSKKEIELMRDAGKVLAEVHEKVGEAVAPGKSTLELNDYAESLIRKAGCTPSFLHLYDFPAACCVSVNEELIHGIPTRDRILKEGDIVSFDIGTNYKGYHSDAARTWAVGKISLEAKRLVDTAKEAFFKGIEQAIPGNHLNDICGSIGDFVESRGYGVVREYVGHGIGHQVHMDPEVPNFRMNRKGPKLQAGMTLAIEPMITEGDPAVRVLSNDWTVVPFDGKLTAHYENTILITDNGPEILSLMKG</sequence>
<comment type="caution">
    <text evidence="9">The sequence shown here is derived from an EMBL/GenBank/DDBJ whole genome shotgun (WGS) entry which is preliminary data.</text>
</comment>
<dbReference type="GO" id="GO:0070006">
    <property type="term" value="F:metalloaminopeptidase activity"/>
    <property type="evidence" value="ECO:0007669"/>
    <property type="project" value="UniProtKB-UniRule"/>
</dbReference>
<evidence type="ECO:0000256" key="3">
    <source>
        <dbReference type="ARBA" id="ARBA00022670"/>
    </source>
</evidence>
<dbReference type="HAMAP" id="MF_01974">
    <property type="entry name" value="MetAP_1"/>
    <property type="match status" value="1"/>
</dbReference>
<dbReference type="InterPro" id="IPR002467">
    <property type="entry name" value="Pept_M24A_MAP1"/>
</dbReference>
<dbReference type="InterPro" id="IPR036005">
    <property type="entry name" value="Creatinase/aminopeptidase-like"/>
</dbReference>
<feature type="binding site" evidence="6">
    <location>
        <position position="176"/>
    </location>
    <ligand>
        <name>substrate</name>
    </ligand>
</feature>